<dbReference type="RefSeq" id="XP_003100764.2">
    <property type="nucleotide sequence ID" value="XM_003100716.2"/>
</dbReference>
<gene>
    <name evidence="3" type="ORF">GCK72_014215</name>
</gene>
<feature type="compositionally biased region" description="Basic and acidic residues" evidence="1">
    <location>
        <begin position="295"/>
        <end position="309"/>
    </location>
</feature>
<protein>
    <submittedName>
        <fullName evidence="3">Uncharacterized protein</fullName>
    </submittedName>
</protein>
<feature type="compositionally biased region" description="Basic residues" evidence="1">
    <location>
        <begin position="370"/>
        <end position="390"/>
    </location>
</feature>
<dbReference type="GeneID" id="9815370"/>
<dbReference type="Proteomes" id="UP000483820">
    <property type="component" value="Chromosome IV"/>
</dbReference>
<organism evidence="3 4">
    <name type="scientific">Caenorhabditis remanei</name>
    <name type="common">Caenorhabditis vulgaris</name>
    <dbReference type="NCBI Taxonomy" id="31234"/>
    <lineage>
        <taxon>Eukaryota</taxon>
        <taxon>Metazoa</taxon>
        <taxon>Ecdysozoa</taxon>
        <taxon>Nematoda</taxon>
        <taxon>Chromadorea</taxon>
        <taxon>Rhabditida</taxon>
        <taxon>Rhabditina</taxon>
        <taxon>Rhabditomorpha</taxon>
        <taxon>Rhabditoidea</taxon>
        <taxon>Rhabditidae</taxon>
        <taxon>Peloderinae</taxon>
        <taxon>Caenorhabditis</taxon>
    </lineage>
</organism>
<feature type="compositionally biased region" description="Basic residues" evidence="1">
    <location>
        <begin position="331"/>
        <end position="343"/>
    </location>
</feature>
<evidence type="ECO:0000256" key="1">
    <source>
        <dbReference type="SAM" id="MobiDB-lite"/>
    </source>
</evidence>
<dbReference type="KEGG" id="crq:GCK72_014215"/>
<keyword evidence="2" id="KW-0732">Signal</keyword>
<dbReference type="Pfam" id="PF01674">
    <property type="entry name" value="Lipase_2"/>
    <property type="match status" value="1"/>
</dbReference>
<sequence>MNWITVVVALGVVDLAACGNALSPHFLAWMKENYKPEEVAAFVRDDLITGSFGGGVLTQEPKDRPTILVHGLNNEAGSLWKIVRDFGTLGFTRTYLFATTWGRGVEKMNLNVAMSCGHVRHIRRFIEAVLKYTGAPQVNIIGYSMGSPIARKAILGGKCVDDPNVELGPSIQSKVHTYISVAGANQGSHLCMLPFFDICNMNTGLMCGSKFLNDINWFKNYESTYKSFNIASTADFVVGYLACGKKASEFAGAHEYKVDGMNHEQTEFDTAAIQFNMLRESTAGQSKSRPIAKTAQEKTKKGEVSDSKKRDLRHSPPKKPIAPKQSPQKKSAPKKSFQKRALAKKASPPKKASPVKKMVPAKKDSAKREALKKKNQKKNAKKDKKKPARS</sequence>
<dbReference type="Gene3D" id="3.40.50.1820">
    <property type="entry name" value="alpha/beta hydrolase"/>
    <property type="match status" value="1"/>
</dbReference>
<dbReference type="EMBL" id="WUAV01000004">
    <property type="protein sequence ID" value="KAF1757759.1"/>
    <property type="molecule type" value="Genomic_DNA"/>
</dbReference>
<feature type="chain" id="PRO_5025407206" evidence="2">
    <location>
        <begin position="19"/>
        <end position="390"/>
    </location>
</feature>
<dbReference type="PANTHER" id="PTHR32015:SF10">
    <property type="entry name" value="LIPASE RELATED"/>
    <property type="match status" value="1"/>
</dbReference>
<dbReference type="PANTHER" id="PTHR32015">
    <property type="entry name" value="FASTING INDUCED LIPASE"/>
    <property type="match status" value="1"/>
</dbReference>
<accession>A0A6A5GTF1</accession>
<proteinExistence type="predicted"/>
<evidence type="ECO:0000256" key="2">
    <source>
        <dbReference type="SAM" id="SignalP"/>
    </source>
</evidence>
<dbReference type="InterPro" id="IPR029058">
    <property type="entry name" value="AB_hydrolase_fold"/>
</dbReference>
<dbReference type="SUPFAM" id="SSF53474">
    <property type="entry name" value="alpha/beta-Hydrolases"/>
    <property type="match status" value="1"/>
</dbReference>
<dbReference type="InterPro" id="IPR002918">
    <property type="entry name" value="Lipase_EstA/Esterase_EstB"/>
</dbReference>
<dbReference type="GO" id="GO:0016298">
    <property type="term" value="F:lipase activity"/>
    <property type="evidence" value="ECO:0007669"/>
    <property type="project" value="TreeGrafter"/>
</dbReference>
<feature type="signal peptide" evidence="2">
    <location>
        <begin position="1"/>
        <end position="18"/>
    </location>
</feature>
<dbReference type="CTD" id="9815370"/>
<evidence type="ECO:0000313" key="4">
    <source>
        <dbReference type="Proteomes" id="UP000483820"/>
    </source>
</evidence>
<dbReference type="GO" id="GO:0016042">
    <property type="term" value="P:lipid catabolic process"/>
    <property type="evidence" value="ECO:0007669"/>
    <property type="project" value="InterPro"/>
</dbReference>
<feature type="compositionally biased region" description="Low complexity" evidence="1">
    <location>
        <begin position="344"/>
        <end position="358"/>
    </location>
</feature>
<feature type="region of interest" description="Disordered" evidence="1">
    <location>
        <begin position="280"/>
        <end position="390"/>
    </location>
</feature>
<dbReference type="AlphaFoldDB" id="A0A6A5GTF1"/>
<comment type="caution">
    <text evidence="3">The sequence shown here is derived from an EMBL/GenBank/DDBJ whole genome shotgun (WGS) entry which is preliminary data.</text>
</comment>
<name>A0A6A5GTF1_CAERE</name>
<evidence type="ECO:0000313" key="3">
    <source>
        <dbReference type="EMBL" id="KAF1757759.1"/>
    </source>
</evidence>
<reference evidence="3 4" key="1">
    <citation type="submission" date="2019-12" db="EMBL/GenBank/DDBJ databases">
        <title>Chromosome-level assembly of the Caenorhabditis remanei genome.</title>
        <authorList>
            <person name="Teterina A.A."/>
            <person name="Willis J.H."/>
            <person name="Phillips P.C."/>
        </authorList>
    </citation>
    <scope>NUCLEOTIDE SEQUENCE [LARGE SCALE GENOMIC DNA]</scope>
    <source>
        <strain evidence="3 4">PX506</strain>
        <tissue evidence="3">Whole organism</tissue>
    </source>
</reference>